<comment type="caution">
    <text evidence="1">The sequence shown here is derived from an EMBL/GenBank/DDBJ whole genome shotgun (WGS) entry which is preliminary data.</text>
</comment>
<sequence length="77" mass="8946">MHMIDMSHNERSHSLIDKSPLASSQHLVTLPLGSSTVDPMLGDECHNPWRCLEHETFYSKQLRKYCESECSIRSHYN</sequence>
<evidence type="ECO:0000313" key="2">
    <source>
        <dbReference type="Proteomes" id="UP000824120"/>
    </source>
</evidence>
<dbReference type="Proteomes" id="UP000824120">
    <property type="component" value="Chromosome 12"/>
</dbReference>
<reference evidence="1 2" key="1">
    <citation type="submission" date="2020-09" db="EMBL/GenBank/DDBJ databases">
        <title>De no assembly of potato wild relative species, Solanum commersonii.</title>
        <authorList>
            <person name="Cho K."/>
        </authorList>
    </citation>
    <scope>NUCLEOTIDE SEQUENCE [LARGE SCALE GENOMIC DNA]</scope>
    <source>
        <strain evidence="1">LZ3.2</strain>
        <tissue evidence="1">Leaf</tissue>
    </source>
</reference>
<accession>A0A9J5W2Z7</accession>
<evidence type="ECO:0000313" key="1">
    <source>
        <dbReference type="EMBL" id="KAG5569751.1"/>
    </source>
</evidence>
<protein>
    <submittedName>
        <fullName evidence="1">Uncharacterized protein</fullName>
    </submittedName>
</protein>
<keyword evidence="2" id="KW-1185">Reference proteome</keyword>
<dbReference type="AlphaFoldDB" id="A0A9J5W2Z7"/>
<organism evidence="1 2">
    <name type="scientific">Solanum commersonii</name>
    <name type="common">Commerson's wild potato</name>
    <name type="synonym">Commerson's nightshade</name>
    <dbReference type="NCBI Taxonomy" id="4109"/>
    <lineage>
        <taxon>Eukaryota</taxon>
        <taxon>Viridiplantae</taxon>
        <taxon>Streptophyta</taxon>
        <taxon>Embryophyta</taxon>
        <taxon>Tracheophyta</taxon>
        <taxon>Spermatophyta</taxon>
        <taxon>Magnoliopsida</taxon>
        <taxon>eudicotyledons</taxon>
        <taxon>Gunneridae</taxon>
        <taxon>Pentapetalae</taxon>
        <taxon>asterids</taxon>
        <taxon>lamiids</taxon>
        <taxon>Solanales</taxon>
        <taxon>Solanaceae</taxon>
        <taxon>Solanoideae</taxon>
        <taxon>Solaneae</taxon>
        <taxon>Solanum</taxon>
    </lineage>
</organism>
<proteinExistence type="predicted"/>
<name>A0A9J5W2Z7_SOLCO</name>
<dbReference type="EMBL" id="JACXVP010000012">
    <property type="protein sequence ID" value="KAG5569751.1"/>
    <property type="molecule type" value="Genomic_DNA"/>
</dbReference>
<gene>
    <name evidence="1" type="ORF">H5410_059517</name>
</gene>